<dbReference type="SUPFAM" id="SSF52058">
    <property type="entry name" value="L domain-like"/>
    <property type="match status" value="1"/>
</dbReference>
<gene>
    <name evidence="1" type="ordered locus">MTR_2g011710</name>
</gene>
<dbReference type="EMBL" id="CM001218">
    <property type="protein sequence ID" value="KEH36509.1"/>
    <property type="molecule type" value="Genomic_DNA"/>
</dbReference>
<name>A0A072V3C3_MEDTR</name>
<reference evidence="1 3" key="1">
    <citation type="journal article" date="2011" name="Nature">
        <title>The Medicago genome provides insight into the evolution of rhizobial symbioses.</title>
        <authorList>
            <person name="Young N.D."/>
            <person name="Debelle F."/>
            <person name="Oldroyd G.E."/>
            <person name="Geurts R."/>
            <person name="Cannon S.B."/>
            <person name="Udvardi M.K."/>
            <person name="Benedito V.A."/>
            <person name="Mayer K.F."/>
            <person name="Gouzy J."/>
            <person name="Schoof H."/>
            <person name="Van de Peer Y."/>
            <person name="Proost S."/>
            <person name="Cook D.R."/>
            <person name="Meyers B.C."/>
            <person name="Spannagl M."/>
            <person name="Cheung F."/>
            <person name="De Mita S."/>
            <person name="Krishnakumar V."/>
            <person name="Gundlach H."/>
            <person name="Zhou S."/>
            <person name="Mudge J."/>
            <person name="Bharti A.K."/>
            <person name="Murray J.D."/>
            <person name="Naoumkina M.A."/>
            <person name="Rosen B."/>
            <person name="Silverstein K.A."/>
            <person name="Tang H."/>
            <person name="Rombauts S."/>
            <person name="Zhao P.X."/>
            <person name="Zhou P."/>
            <person name="Barbe V."/>
            <person name="Bardou P."/>
            <person name="Bechner M."/>
            <person name="Bellec A."/>
            <person name="Berger A."/>
            <person name="Berges H."/>
            <person name="Bidwell S."/>
            <person name="Bisseling T."/>
            <person name="Choisne N."/>
            <person name="Couloux A."/>
            <person name="Denny R."/>
            <person name="Deshpande S."/>
            <person name="Dai X."/>
            <person name="Doyle J.J."/>
            <person name="Dudez A.M."/>
            <person name="Farmer A.D."/>
            <person name="Fouteau S."/>
            <person name="Franken C."/>
            <person name="Gibelin C."/>
            <person name="Gish J."/>
            <person name="Goldstein S."/>
            <person name="Gonzalez A.J."/>
            <person name="Green P.J."/>
            <person name="Hallab A."/>
            <person name="Hartog M."/>
            <person name="Hua A."/>
            <person name="Humphray S.J."/>
            <person name="Jeong D.H."/>
            <person name="Jing Y."/>
            <person name="Jocker A."/>
            <person name="Kenton S.M."/>
            <person name="Kim D.J."/>
            <person name="Klee K."/>
            <person name="Lai H."/>
            <person name="Lang C."/>
            <person name="Lin S."/>
            <person name="Macmil S.L."/>
            <person name="Magdelenat G."/>
            <person name="Matthews L."/>
            <person name="McCorrison J."/>
            <person name="Monaghan E.L."/>
            <person name="Mun J.H."/>
            <person name="Najar F.Z."/>
            <person name="Nicholson C."/>
            <person name="Noirot C."/>
            <person name="O'Bleness M."/>
            <person name="Paule C.R."/>
            <person name="Poulain J."/>
            <person name="Prion F."/>
            <person name="Qin B."/>
            <person name="Qu C."/>
            <person name="Retzel E.F."/>
            <person name="Riddle C."/>
            <person name="Sallet E."/>
            <person name="Samain S."/>
            <person name="Samson N."/>
            <person name="Sanders I."/>
            <person name="Saurat O."/>
            <person name="Scarpelli C."/>
            <person name="Schiex T."/>
            <person name="Segurens B."/>
            <person name="Severin A.J."/>
            <person name="Sherrier D.J."/>
            <person name="Shi R."/>
            <person name="Sims S."/>
            <person name="Singer S.R."/>
            <person name="Sinharoy S."/>
            <person name="Sterck L."/>
            <person name="Viollet A."/>
            <person name="Wang B.B."/>
            <person name="Wang K."/>
            <person name="Wang M."/>
            <person name="Wang X."/>
            <person name="Warfsmann J."/>
            <person name="Weissenbach J."/>
            <person name="White D.D."/>
            <person name="White J.D."/>
            <person name="Wiley G.B."/>
            <person name="Wincker P."/>
            <person name="Xing Y."/>
            <person name="Yang L."/>
            <person name="Yao Z."/>
            <person name="Ying F."/>
            <person name="Zhai J."/>
            <person name="Zhou L."/>
            <person name="Zuber A."/>
            <person name="Denarie J."/>
            <person name="Dixon R.A."/>
            <person name="May G.D."/>
            <person name="Schwartz D.C."/>
            <person name="Rogers J."/>
            <person name="Quetier F."/>
            <person name="Town C.D."/>
            <person name="Roe B.A."/>
        </authorList>
    </citation>
    <scope>NUCLEOTIDE SEQUENCE [LARGE SCALE GENOMIC DNA]</scope>
    <source>
        <strain evidence="1">A17</strain>
        <strain evidence="2 3">cv. Jemalong A17</strain>
    </source>
</reference>
<reference evidence="2" key="3">
    <citation type="submission" date="2015-04" db="UniProtKB">
        <authorList>
            <consortium name="EnsemblPlants"/>
        </authorList>
    </citation>
    <scope>IDENTIFICATION</scope>
    <source>
        <strain evidence="2">cv. Jemalong A17</strain>
    </source>
</reference>
<reference evidence="1 3" key="2">
    <citation type="journal article" date="2014" name="BMC Genomics">
        <title>An improved genome release (version Mt4.0) for the model legume Medicago truncatula.</title>
        <authorList>
            <person name="Tang H."/>
            <person name="Krishnakumar V."/>
            <person name="Bidwell S."/>
            <person name="Rosen B."/>
            <person name="Chan A."/>
            <person name="Zhou S."/>
            <person name="Gentzbittel L."/>
            <person name="Childs K.L."/>
            <person name="Yandell M."/>
            <person name="Gundlach H."/>
            <person name="Mayer K.F."/>
            <person name="Schwartz D.C."/>
            <person name="Town C.D."/>
        </authorList>
    </citation>
    <scope>GENOME REANNOTATION</scope>
    <source>
        <strain evidence="1">A17</strain>
        <strain evidence="2 3">cv. Jemalong A17</strain>
    </source>
</reference>
<sequence length="101" mass="11351">MENLSKLSLEETTIKKLPSSLGFPVSLLSLDIENCKNLVYLPDTISELKSLLILNVSGCLKLHSFSKGLKEMKSLEELIANDTAIEEPCFLIFFLFFILNI</sequence>
<evidence type="ECO:0000313" key="2">
    <source>
        <dbReference type="EnsemblPlants" id="KEH36509"/>
    </source>
</evidence>
<accession>A0A072V3C3</accession>
<dbReference type="Gene3D" id="3.80.10.10">
    <property type="entry name" value="Ribonuclease Inhibitor"/>
    <property type="match status" value="1"/>
</dbReference>
<dbReference type="PANTHER" id="PTHR47186">
    <property type="entry name" value="LEUCINE-RICH REPEAT-CONTAINING PROTEIN 57"/>
    <property type="match status" value="1"/>
</dbReference>
<evidence type="ECO:0000313" key="1">
    <source>
        <dbReference type="EMBL" id="KEH36509.1"/>
    </source>
</evidence>
<keyword evidence="3" id="KW-1185">Reference proteome</keyword>
<organism evidence="1 3">
    <name type="scientific">Medicago truncatula</name>
    <name type="common">Barrel medic</name>
    <name type="synonym">Medicago tribuloides</name>
    <dbReference type="NCBI Taxonomy" id="3880"/>
    <lineage>
        <taxon>Eukaryota</taxon>
        <taxon>Viridiplantae</taxon>
        <taxon>Streptophyta</taxon>
        <taxon>Embryophyta</taxon>
        <taxon>Tracheophyta</taxon>
        <taxon>Spermatophyta</taxon>
        <taxon>Magnoliopsida</taxon>
        <taxon>eudicotyledons</taxon>
        <taxon>Gunneridae</taxon>
        <taxon>Pentapetalae</taxon>
        <taxon>rosids</taxon>
        <taxon>fabids</taxon>
        <taxon>Fabales</taxon>
        <taxon>Fabaceae</taxon>
        <taxon>Papilionoideae</taxon>
        <taxon>50 kb inversion clade</taxon>
        <taxon>NPAAA clade</taxon>
        <taxon>Hologalegina</taxon>
        <taxon>IRL clade</taxon>
        <taxon>Trifolieae</taxon>
        <taxon>Medicago</taxon>
    </lineage>
</organism>
<dbReference type="EnsemblPlants" id="KEH36509">
    <property type="protein sequence ID" value="KEH36509"/>
    <property type="gene ID" value="MTR_2g011710"/>
</dbReference>
<dbReference type="Proteomes" id="UP000002051">
    <property type="component" value="Chromosome 2"/>
</dbReference>
<evidence type="ECO:0000313" key="3">
    <source>
        <dbReference type="Proteomes" id="UP000002051"/>
    </source>
</evidence>
<proteinExistence type="predicted"/>
<dbReference type="AlphaFoldDB" id="A0A072V3C3"/>
<dbReference type="HOGENOM" id="CLU_2295838_0_0_1"/>
<dbReference type="InterPro" id="IPR032675">
    <property type="entry name" value="LRR_dom_sf"/>
</dbReference>
<dbReference type="PANTHER" id="PTHR47186:SF63">
    <property type="entry name" value="C-JID DOMAIN-CONTAINING PROTEIN"/>
    <property type="match status" value="1"/>
</dbReference>
<protein>
    <submittedName>
        <fullName evidence="1">Disease resistance protein (TIR-NBS-LRR class), putative</fullName>
    </submittedName>
</protein>